<dbReference type="HAMAP" id="MF_01604">
    <property type="entry name" value="Thiamine_kinase"/>
    <property type="match status" value="1"/>
</dbReference>
<comment type="pathway">
    <text evidence="5">Cofactor biosynthesis; thiamine diphosphate biosynthesis; thiamine phosphate from thiamine: step 1/1.</text>
</comment>
<evidence type="ECO:0000256" key="2">
    <source>
        <dbReference type="ARBA" id="ARBA00022741"/>
    </source>
</evidence>
<dbReference type="InterPro" id="IPR014093">
    <property type="entry name" value="Thiamine_kinase"/>
</dbReference>
<reference evidence="7 8" key="1">
    <citation type="submission" date="2019-05" db="EMBL/GenBank/DDBJ databases">
        <title>Complete genome sequence of Izhakiella calystegiae KSNA2, an endophyte isolated from beach morning glory (Calystegia soldanella).</title>
        <authorList>
            <person name="Jiang L."/>
            <person name="Jeong J.C."/>
            <person name="Kim C.Y."/>
            <person name="Kim D.H."/>
            <person name="Kim S.W."/>
            <person name="Lee j."/>
        </authorList>
    </citation>
    <scope>NUCLEOTIDE SEQUENCE [LARGE SCALE GENOMIC DNA]</scope>
    <source>
        <strain evidence="7 8">KSNA2</strain>
    </source>
</reference>
<dbReference type="RefSeq" id="WP_138099224.1">
    <property type="nucleotide sequence ID" value="NZ_CP040428.1"/>
</dbReference>
<sequence>MTLDVLLARHFPAADAAGVISVAGLSSGSMRIRLPDGLLAARQAPVPAMPGVTLSRQYRALKRLQPAAIGPRPRLLADGWLLSEWIAGEQSDAFPPLPALARLLYDLHHQPLYGWPVSVSGLLEHYWLAAHPSRRSPGWLRKLKRLQRRGEPRPLRLAPLHMDVHPGNLIRQGQRLRLIDWEYAGDGDVALELAALISGMSAGEAQRLVTHYGVQARLDSQNLARQVARWRPWVGLLMASWYECRWRQTGQQQFIQLADDAWRHLQTEEQKW</sequence>
<evidence type="ECO:0000256" key="3">
    <source>
        <dbReference type="ARBA" id="ARBA00022777"/>
    </source>
</evidence>
<dbReference type="SUPFAM" id="SSF56112">
    <property type="entry name" value="Protein kinase-like (PK-like)"/>
    <property type="match status" value="1"/>
</dbReference>
<protein>
    <recommendedName>
        <fullName evidence="5">Thiamine kinase</fullName>
        <ecNumber evidence="5">2.7.1.89</ecNumber>
    </recommendedName>
</protein>
<dbReference type="GO" id="GO:0019165">
    <property type="term" value="F:thiamine kinase activity"/>
    <property type="evidence" value="ECO:0007669"/>
    <property type="project" value="UniProtKB-UniRule"/>
</dbReference>
<dbReference type="EC" id="2.7.1.89" evidence="5"/>
<dbReference type="OrthoDB" id="179763at2"/>
<dbReference type="UniPathway" id="UPA00060">
    <property type="reaction ID" value="UER00596"/>
</dbReference>
<keyword evidence="1 5" id="KW-0808">Transferase</keyword>
<evidence type="ECO:0000259" key="6">
    <source>
        <dbReference type="Pfam" id="PF01636"/>
    </source>
</evidence>
<keyword evidence="4 5" id="KW-0067">ATP-binding</keyword>
<dbReference type="Proteomes" id="UP000302163">
    <property type="component" value="Chromosome"/>
</dbReference>
<dbReference type="InterPro" id="IPR011009">
    <property type="entry name" value="Kinase-like_dom_sf"/>
</dbReference>
<name>A0A4P8YRI3_9ENTR</name>
<dbReference type="InterPro" id="IPR002575">
    <property type="entry name" value="Aminoglycoside_PTrfase"/>
</dbReference>
<organism evidence="7 8">
    <name type="scientific">Jejubacter calystegiae</name>
    <dbReference type="NCBI Taxonomy" id="2579935"/>
    <lineage>
        <taxon>Bacteria</taxon>
        <taxon>Pseudomonadati</taxon>
        <taxon>Pseudomonadota</taxon>
        <taxon>Gammaproteobacteria</taxon>
        <taxon>Enterobacterales</taxon>
        <taxon>Enterobacteriaceae</taxon>
        <taxon>Jejubacter</taxon>
    </lineage>
</organism>
<evidence type="ECO:0000313" key="8">
    <source>
        <dbReference type="Proteomes" id="UP000302163"/>
    </source>
</evidence>
<accession>A0A4P8YRI3</accession>
<keyword evidence="8" id="KW-1185">Reference proteome</keyword>
<dbReference type="NCBIfam" id="NF007620">
    <property type="entry name" value="PRK10271.1"/>
    <property type="match status" value="1"/>
</dbReference>
<dbReference type="Pfam" id="PF01636">
    <property type="entry name" value="APH"/>
    <property type="match status" value="1"/>
</dbReference>
<comment type="similarity">
    <text evidence="5">Belongs to the thiamine kinase family.</text>
</comment>
<dbReference type="EMBL" id="CP040428">
    <property type="protein sequence ID" value="QCT22718.1"/>
    <property type="molecule type" value="Genomic_DNA"/>
</dbReference>
<gene>
    <name evidence="5 7" type="primary">thiK</name>
    <name evidence="7" type="ORF">FEM41_15575</name>
</gene>
<feature type="domain" description="Aminoglycoside phosphotransferase" evidence="6">
    <location>
        <begin position="53"/>
        <end position="208"/>
    </location>
</feature>
<comment type="function">
    <text evidence="5">Catalyzes the phosphorylation of thiamine to thiamine phosphate.</text>
</comment>
<dbReference type="Gene3D" id="3.90.1200.10">
    <property type="match status" value="1"/>
</dbReference>
<keyword evidence="2 5" id="KW-0547">Nucleotide-binding</keyword>
<dbReference type="KEGG" id="izh:FEM41_15575"/>
<comment type="catalytic activity">
    <reaction evidence="5">
        <text>thiamine + ATP = thiamine phosphate + ADP + H(+)</text>
        <dbReference type="Rhea" id="RHEA:12012"/>
        <dbReference type="ChEBI" id="CHEBI:15378"/>
        <dbReference type="ChEBI" id="CHEBI:18385"/>
        <dbReference type="ChEBI" id="CHEBI:30616"/>
        <dbReference type="ChEBI" id="CHEBI:37575"/>
        <dbReference type="ChEBI" id="CHEBI:456216"/>
        <dbReference type="EC" id="2.7.1.89"/>
    </reaction>
</comment>
<dbReference type="AlphaFoldDB" id="A0A4P8YRI3"/>
<evidence type="ECO:0000256" key="5">
    <source>
        <dbReference type="HAMAP-Rule" id="MF_01604"/>
    </source>
</evidence>
<keyword evidence="3 5" id="KW-0418">Kinase</keyword>
<proteinExistence type="inferred from homology"/>
<evidence type="ECO:0000256" key="1">
    <source>
        <dbReference type="ARBA" id="ARBA00022679"/>
    </source>
</evidence>
<evidence type="ECO:0000256" key="4">
    <source>
        <dbReference type="ARBA" id="ARBA00022840"/>
    </source>
</evidence>
<dbReference type="GO" id="GO:0005524">
    <property type="term" value="F:ATP binding"/>
    <property type="evidence" value="ECO:0007669"/>
    <property type="project" value="UniProtKB-KW"/>
</dbReference>
<dbReference type="GO" id="GO:0009229">
    <property type="term" value="P:thiamine diphosphate biosynthetic process"/>
    <property type="evidence" value="ECO:0007669"/>
    <property type="project" value="UniProtKB-UniRule"/>
</dbReference>
<dbReference type="GO" id="GO:0006772">
    <property type="term" value="P:thiamine metabolic process"/>
    <property type="evidence" value="ECO:0007669"/>
    <property type="project" value="InterPro"/>
</dbReference>
<evidence type="ECO:0000313" key="7">
    <source>
        <dbReference type="EMBL" id="QCT22718.1"/>
    </source>
</evidence>